<reference evidence="11 12" key="1">
    <citation type="submission" date="2018-05" db="EMBL/GenBank/DDBJ databases">
        <title>Genome sequencing and assembly of the regulated plant pathogen Lachnellula willkommii and related sister species for the development of diagnostic species identification markers.</title>
        <authorList>
            <person name="Giroux E."/>
            <person name="Bilodeau G."/>
        </authorList>
    </citation>
    <scope>NUCLEOTIDE SEQUENCE [LARGE SCALE GENOMIC DNA]</scope>
    <source>
        <strain evidence="11 12">CBS 197.66</strain>
    </source>
</reference>
<dbReference type="CDD" id="cd18580">
    <property type="entry name" value="ABC_6TM_ABCC_D2"/>
    <property type="match status" value="1"/>
</dbReference>
<comment type="caution">
    <text evidence="11">The sequence shown here is derived from an EMBL/GenBank/DDBJ whole genome shotgun (WGS) entry which is preliminary data.</text>
</comment>
<dbReference type="SUPFAM" id="SSF90123">
    <property type="entry name" value="ABC transporter transmembrane region"/>
    <property type="match status" value="2"/>
</dbReference>
<dbReference type="OrthoDB" id="4139357at2759"/>
<dbReference type="GO" id="GO:0016887">
    <property type="term" value="F:ATP hydrolysis activity"/>
    <property type="evidence" value="ECO:0007669"/>
    <property type="project" value="InterPro"/>
</dbReference>
<keyword evidence="5" id="KW-0067">ATP-binding</keyword>
<feature type="domain" description="ABC transporter" evidence="9">
    <location>
        <begin position="563"/>
        <end position="810"/>
    </location>
</feature>
<feature type="transmembrane region" description="Helical" evidence="8">
    <location>
        <begin position="458"/>
        <end position="482"/>
    </location>
</feature>
<dbReference type="PROSITE" id="PS00211">
    <property type="entry name" value="ABC_TRANSPORTER_1"/>
    <property type="match status" value="2"/>
</dbReference>
<dbReference type="PANTHER" id="PTHR24223:SF345">
    <property type="entry name" value="ABC MULTIDRUG TRANSPORTER (EUROFUNG)"/>
    <property type="match status" value="1"/>
</dbReference>
<organism evidence="11 12">
    <name type="scientific">Lachnellula subtilissima</name>
    <dbReference type="NCBI Taxonomy" id="602034"/>
    <lineage>
        <taxon>Eukaryota</taxon>
        <taxon>Fungi</taxon>
        <taxon>Dikarya</taxon>
        <taxon>Ascomycota</taxon>
        <taxon>Pezizomycotina</taxon>
        <taxon>Leotiomycetes</taxon>
        <taxon>Helotiales</taxon>
        <taxon>Lachnaceae</taxon>
        <taxon>Lachnellula</taxon>
    </lineage>
</organism>
<evidence type="ECO:0000256" key="2">
    <source>
        <dbReference type="ARBA" id="ARBA00022448"/>
    </source>
</evidence>
<dbReference type="SMART" id="SM00382">
    <property type="entry name" value="AAA"/>
    <property type="match status" value="2"/>
</dbReference>
<evidence type="ECO:0000256" key="4">
    <source>
        <dbReference type="ARBA" id="ARBA00022741"/>
    </source>
</evidence>
<dbReference type="InterPro" id="IPR017871">
    <property type="entry name" value="ABC_transporter-like_CS"/>
</dbReference>
<dbReference type="InterPro" id="IPR036640">
    <property type="entry name" value="ABC1_TM_sf"/>
</dbReference>
<evidence type="ECO:0000259" key="10">
    <source>
        <dbReference type="PROSITE" id="PS50929"/>
    </source>
</evidence>
<dbReference type="CDD" id="cd18579">
    <property type="entry name" value="ABC_6TM_ABCC_D1"/>
    <property type="match status" value="1"/>
</dbReference>
<keyword evidence="7 8" id="KW-0472">Membrane</keyword>
<dbReference type="Proteomes" id="UP000462212">
    <property type="component" value="Unassembled WGS sequence"/>
</dbReference>
<comment type="subcellular location">
    <subcellularLocation>
        <location evidence="1">Membrane</location>
        <topology evidence="1">Multi-pass membrane protein</topology>
    </subcellularLocation>
</comment>
<keyword evidence="4" id="KW-0547">Nucleotide-binding</keyword>
<dbReference type="InterPro" id="IPR027417">
    <property type="entry name" value="P-loop_NTPase"/>
</dbReference>
<dbReference type="GO" id="GO:0005524">
    <property type="term" value="F:ATP binding"/>
    <property type="evidence" value="ECO:0007669"/>
    <property type="project" value="UniProtKB-KW"/>
</dbReference>
<dbReference type="PANTHER" id="PTHR24223">
    <property type="entry name" value="ATP-BINDING CASSETTE SUB-FAMILY C"/>
    <property type="match status" value="1"/>
</dbReference>
<accession>A0A8H8UG93</accession>
<feature type="transmembrane region" description="Helical" evidence="8">
    <location>
        <begin position="66"/>
        <end position="87"/>
    </location>
</feature>
<evidence type="ECO:0000256" key="6">
    <source>
        <dbReference type="ARBA" id="ARBA00022989"/>
    </source>
</evidence>
<evidence type="ECO:0000256" key="3">
    <source>
        <dbReference type="ARBA" id="ARBA00022692"/>
    </source>
</evidence>
<feature type="transmembrane region" description="Helical" evidence="8">
    <location>
        <begin position="1081"/>
        <end position="1104"/>
    </location>
</feature>
<feature type="domain" description="ABC transporter" evidence="9">
    <location>
        <begin position="1176"/>
        <end position="1439"/>
    </location>
</feature>
<name>A0A8H8UG93_9HELO</name>
<dbReference type="PROSITE" id="PS50929">
    <property type="entry name" value="ABC_TM1F"/>
    <property type="match status" value="2"/>
</dbReference>
<gene>
    <name evidence="11" type="primary">FUM19_7</name>
    <name evidence="11" type="ORF">LSUB1_G002260</name>
</gene>
<dbReference type="InterPro" id="IPR003439">
    <property type="entry name" value="ABC_transporter-like_ATP-bd"/>
</dbReference>
<sequence length="1441" mass="159780">MSLRFHWDDFQGTAYEIINSSLELITTAVHLDQPLFAITTLGILLSVKLLSYLTKFSASDKQHDTIFFVSLLISLLAALGMSVLLFLEQQRSQKPSDLATLYLLASILCDVVVLTMPSGAAERMEVSRPVLIRCCMHAAVLLFECCGKRSAFSAGNKHQSPEELSGILSRAFFTWINPVLLQGYRNILIDQDLPPLGEDMKPEVTRKAILQIWSQRARPETRKTLPLALLKAVKKPFLVAVVPRLFLIAFRYSQPTLIKRSIRYVLTYSAGAQSNRGYWLVVSAAIVYVGLAIATAVYQHCINRLKLLTKSALVGLIHDKTMKSPSIANDNGEATTLMSTDADSLDGIAEMVHEIWAQVVEVIIGIVLLSREVGWIWPLPLFLIYMCSHVSRFVAKQLHPRQKAWNNATQSRVAATSSMLSAMKTIKMLGFQQHLSNRIQELRKEELYAASKLRWLMVYYNASANALGIFSPSITLVVYAVISGVRGQNLDTETAFTTVAILTMVTHPANMVMTIVPRAVASFAGFDRIQSFLLRPSLRASRGTLPKASSNHFSRDPASGEFARPSPAILIQQLGIGDKQLILQDINLEVPAGSMTIISGPTGSGKSTLLRAMLGEVVPARGMIMLSTRRIGYCAQRPWLPSGNIKEVIQGTAEQDDDTWYHEVTNMCCLTHDFNSLPEGDQTHIGSRGLNLSGGQRQRVALARALFARCDIVLLDDTFSGLDGETEKSVFDNLFGPTGLFRRLKTTAVLASNSSKLFILSYISSTYTKAAQYFQAADHIVVLEDHGIKEQGNWQTIEGKASSIAKFTSSSQSKYDLSQSANFDKLSAQTRAKDEAEVDLARQTGDSALYGYYFGFVGLINLVLYVTFTSSYSFFITIHQYWLQLWTESSGSNTVFYTCGFLFLSVMSWSTTNGIMWSNVIRLAPQSGMRLHQRLLHIVTNAPLSYFSKTENGSILNRFSQDIQLIDKQLPTALSNIMAQTFKLLMQIVLLFIAQKWLTMSLPGCMLIVYVVQKVYLRTSRQLRFLELESRAGVFSSFLESVEGLETIRAFDWSEEVIQDNILCVEKSQRPEFLLFSLQRWLNLVLDLLTAVIATSVVAIAVAFRGRISGGQIGIALNIMLVANSTLLKLVENWTTLEISLGAIARLKMLESMTSAEGDEIGNIDPPNDWPSVGQVEFKDITTSYHTKSLALRNISLNINAGQKLIICGRTGSGKSTLLLTLLRLLELQAGKIEIDGIDIKHVRLDVLRERCFIAVSQDPLLLSNETLRFNLNPDASVSDEIVIDAVRKAGLWAHFFPDERHLGEETGHAIDISALGEHPVLDKKLLLFQELSVGQCQLFALCRALIKAISSRCTGAKPVVLLDEVTSSLDSDTESIIHRVIDEEFTGNGHTVIIVAHRLSVLNEHTKTGRDAVAFMGNGRLMEVITDLQPSTLRLLGEDD</sequence>
<protein>
    <submittedName>
        <fullName evidence="11">ABC transporter</fullName>
    </submittedName>
</protein>
<feature type="domain" description="ABC transmembrane type-1" evidence="10">
    <location>
        <begin position="856"/>
        <end position="1138"/>
    </location>
</feature>
<dbReference type="PROSITE" id="PS50893">
    <property type="entry name" value="ABC_TRANSPORTER_2"/>
    <property type="match status" value="2"/>
</dbReference>
<feature type="transmembrane region" description="Helical" evidence="8">
    <location>
        <begin position="278"/>
        <end position="298"/>
    </location>
</feature>
<dbReference type="FunFam" id="1.20.1560.10:FF:000066">
    <property type="entry name" value="ABC multidrug transporter (Eurofung)"/>
    <property type="match status" value="1"/>
</dbReference>
<dbReference type="GO" id="GO:0016020">
    <property type="term" value="C:membrane"/>
    <property type="evidence" value="ECO:0007669"/>
    <property type="project" value="UniProtKB-SubCell"/>
</dbReference>
<feature type="transmembrane region" description="Helical" evidence="8">
    <location>
        <begin position="852"/>
        <end position="875"/>
    </location>
</feature>
<evidence type="ECO:0000256" key="1">
    <source>
        <dbReference type="ARBA" id="ARBA00004141"/>
    </source>
</evidence>
<dbReference type="Pfam" id="PF00664">
    <property type="entry name" value="ABC_membrane"/>
    <property type="match status" value="2"/>
</dbReference>
<dbReference type="InterPro" id="IPR011527">
    <property type="entry name" value="ABC1_TM_dom"/>
</dbReference>
<dbReference type="SUPFAM" id="SSF52540">
    <property type="entry name" value="P-loop containing nucleoside triphosphate hydrolases"/>
    <property type="match status" value="2"/>
</dbReference>
<keyword evidence="2" id="KW-0813">Transport</keyword>
<feature type="transmembrane region" description="Helical" evidence="8">
    <location>
        <begin position="988"/>
        <end position="1012"/>
    </location>
</feature>
<dbReference type="GO" id="GO:0140359">
    <property type="term" value="F:ABC-type transporter activity"/>
    <property type="evidence" value="ECO:0007669"/>
    <property type="project" value="InterPro"/>
</dbReference>
<feature type="transmembrane region" description="Helical" evidence="8">
    <location>
        <begin position="35"/>
        <end position="54"/>
    </location>
</feature>
<evidence type="ECO:0000313" key="12">
    <source>
        <dbReference type="Proteomes" id="UP000462212"/>
    </source>
</evidence>
<keyword evidence="3 8" id="KW-0812">Transmembrane</keyword>
<dbReference type="Pfam" id="PF00005">
    <property type="entry name" value="ABC_tran"/>
    <property type="match status" value="2"/>
</dbReference>
<proteinExistence type="predicted"/>
<feature type="domain" description="ABC transmembrane type-1" evidence="10">
    <location>
        <begin position="245"/>
        <end position="521"/>
    </location>
</feature>
<dbReference type="Gene3D" id="1.20.1560.10">
    <property type="entry name" value="ABC transporter type 1, transmembrane domain"/>
    <property type="match status" value="2"/>
</dbReference>
<dbReference type="Gene3D" id="3.40.50.300">
    <property type="entry name" value="P-loop containing nucleotide triphosphate hydrolases"/>
    <property type="match status" value="2"/>
</dbReference>
<dbReference type="InterPro" id="IPR050173">
    <property type="entry name" value="ABC_transporter_C-like"/>
</dbReference>
<feature type="transmembrane region" description="Helical" evidence="8">
    <location>
        <begin position="99"/>
        <end position="121"/>
    </location>
</feature>
<feature type="transmembrane region" description="Helical" evidence="8">
    <location>
        <begin position="375"/>
        <end position="395"/>
    </location>
</feature>
<evidence type="ECO:0000256" key="8">
    <source>
        <dbReference type="SAM" id="Phobius"/>
    </source>
</evidence>
<dbReference type="InterPro" id="IPR044726">
    <property type="entry name" value="ABCC_6TM_D2"/>
</dbReference>
<keyword evidence="12" id="KW-1185">Reference proteome</keyword>
<dbReference type="InterPro" id="IPR003593">
    <property type="entry name" value="AAA+_ATPase"/>
</dbReference>
<keyword evidence="6 8" id="KW-1133">Transmembrane helix</keyword>
<feature type="transmembrane region" description="Helical" evidence="8">
    <location>
        <begin position="895"/>
        <end position="920"/>
    </location>
</feature>
<dbReference type="EMBL" id="QGMJ01000086">
    <property type="protein sequence ID" value="TVY42741.1"/>
    <property type="molecule type" value="Genomic_DNA"/>
</dbReference>
<evidence type="ECO:0000313" key="11">
    <source>
        <dbReference type="EMBL" id="TVY42741.1"/>
    </source>
</evidence>
<evidence type="ECO:0000256" key="7">
    <source>
        <dbReference type="ARBA" id="ARBA00023136"/>
    </source>
</evidence>
<evidence type="ECO:0000256" key="5">
    <source>
        <dbReference type="ARBA" id="ARBA00022840"/>
    </source>
</evidence>
<evidence type="ECO:0000259" key="9">
    <source>
        <dbReference type="PROSITE" id="PS50893"/>
    </source>
</evidence>
<dbReference type="InterPro" id="IPR044746">
    <property type="entry name" value="ABCC_6TM_D1"/>
</dbReference>